<proteinExistence type="predicted"/>
<dbReference type="GO" id="GO:0071031">
    <property type="term" value="P:nuclear mRNA surveillance of mRNA 3'-end processing"/>
    <property type="evidence" value="ECO:0007669"/>
    <property type="project" value="TreeGrafter"/>
</dbReference>
<dbReference type="Gene3D" id="4.10.60.10">
    <property type="entry name" value="Zinc finger, CCHC-type"/>
    <property type="match status" value="2"/>
</dbReference>
<evidence type="ECO:0000313" key="12">
    <source>
        <dbReference type="Proteomes" id="UP000629468"/>
    </source>
</evidence>
<keyword evidence="3" id="KW-0479">Metal-binding</keyword>
<dbReference type="PANTHER" id="PTHR46543:SF1">
    <property type="entry name" value="ZINC FINGER CCHC DOMAIN-CONTAINING PROTEIN 7"/>
    <property type="match status" value="1"/>
</dbReference>
<sequence>MHDQEITDRMRPSGTSQTSKTMLIETTAQDSETDKKSQRKRKRRKSQNNSSGETTVANTRENSEERENDGDVGNEFPKRRPVRRKHGDVITGEDCEGSKSATLTQNKPLTSDNPNVDGLYIEDINPAPLPSNIVIPPPPIHNNNQSLSDDNSEQTKLLLPAHVSVLGSTPVEILPDDSDEDDKDYIKYLDYEVDRHEFLRYFEEPEDESIKLKRTVCKNCGAEGDHKTADCRVLICLTCGARDEHVTKSCPVSKVCFSCGMKGHININCPNRHLNRARNHESLDYCKRCSSELHQTTECPTWWRLYVYVADDDRTQTLDERRSKRDLGLGKGGEGYIAEDEWCYNCGEAGHWGDDCEGSKRYDKPDEPSAFGLYNVSKGPFYNPKELGATIQHERRLRDWEHDDRRFGDWGKYAPDNVGRQGRKKMMERMRKNAKIFEEESDPEDWFRSAKNRIAPPIPTQPRLARKGREDRQMDRERQMDKDRNGEREQRDNDKDRYRRRGTYQDRESDRRRGMDNRDRGKGRDRDLGRESHRERDRDGDRDRDREGERAKSQERNGTRDEGLRRHPNDSSKIKIMLPQTNAGKTSLHPGLPPRPPAQSQPTLLARLSDPVPESPSLSIKGAGKKRNRDDRRSYQPQYRGGYGS</sequence>
<feature type="region of interest" description="Disordered" evidence="9">
    <location>
        <begin position="439"/>
        <end position="645"/>
    </location>
</feature>
<feature type="compositionally biased region" description="Basic and acidic residues" evidence="9">
    <location>
        <begin position="1"/>
        <end position="11"/>
    </location>
</feature>
<organism evidence="11 12">
    <name type="scientific">Agaricus bisporus var. burnettii</name>
    <dbReference type="NCBI Taxonomy" id="192524"/>
    <lineage>
        <taxon>Eukaryota</taxon>
        <taxon>Fungi</taxon>
        <taxon>Dikarya</taxon>
        <taxon>Basidiomycota</taxon>
        <taxon>Agaricomycotina</taxon>
        <taxon>Agaricomycetes</taxon>
        <taxon>Agaricomycetidae</taxon>
        <taxon>Agaricales</taxon>
        <taxon>Agaricineae</taxon>
        <taxon>Agaricaceae</taxon>
        <taxon>Agaricus</taxon>
    </lineage>
</organism>
<dbReference type="GO" id="GO:0071036">
    <property type="term" value="P:nuclear polyadenylation-dependent snoRNA catabolic process"/>
    <property type="evidence" value="ECO:0007669"/>
    <property type="project" value="TreeGrafter"/>
</dbReference>
<dbReference type="GO" id="GO:0006397">
    <property type="term" value="P:mRNA processing"/>
    <property type="evidence" value="ECO:0007669"/>
    <property type="project" value="UniProtKB-KW"/>
</dbReference>
<comment type="caution">
    <text evidence="11">The sequence shown here is derived from an EMBL/GenBank/DDBJ whole genome shotgun (WGS) entry which is preliminary data.</text>
</comment>
<dbReference type="Proteomes" id="UP000629468">
    <property type="component" value="Unassembled WGS sequence"/>
</dbReference>
<feature type="compositionally biased region" description="Polar residues" evidence="9">
    <location>
        <begin position="99"/>
        <end position="114"/>
    </location>
</feature>
<dbReference type="Pfam" id="PF00098">
    <property type="entry name" value="zf-CCHC"/>
    <property type="match status" value="1"/>
</dbReference>
<feature type="domain" description="CCHC-type" evidence="10">
    <location>
        <begin position="343"/>
        <end position="356"/>
    </location>
</feature>
<feature type="compositionally biased region" description="Polar residues" evidence="9">
    <location>
        <begin position="13"/>
        <end position="30"/>
    </location>
</feature>
<dbReference type="GO" id="GO:0031499">
    <property type="term" value="C:TRAMP complex"/>
    <property type="evidence" value="ECO:0007669"/>
    <property type="project" value="TreeGrafter"/>
</dbReference>
<dbReference type="SUPFAM" id="SSF57756">
    <property type="entry name" value="Retrovirus zinc finger-like domains"/>
    <property type="match status" value="2"/>
</dbReference>
<keyword evidence="2" id="KW-0507">mRNA processing</keyword>
<dbReference type="AlphaFoldDB" id="A0A8H7KH24"/>
<dbReference type="GO" id="GO:0071035">
    <property type="term" value="P:nuclear polyadenylation-dependent rRNA catabolic process"/>
    <property type="evidence" value="ECO:0007669"/>
    <property type="project" value="TreeGrafter"/>
</dbReference>
<dbReference type="SMART" id="SM00343">
    <property type="entry name" value="ZnF_C2HC"/>
    <property type="match status" value="5"/>
</dbReference>
<dbReference type="GO" id="GO:0071038">
    <property type="term" value="P:TRAMP-dependent tRNA surveillance pathway"/>
    <property type="evidence" value="ECO:0007669"/>
    <property type="project" value="TreeGrafter"/>
</dbReference>
<accession>A0A8H7KH24</accession>
<keyword evidence="4" id="KW-0677">Repeat</keyword>
<evidence type="ECO:0000256" key="8">
    <source>
        <dbReference type="PROSITE-ProRule" id="PRU00047"/>
    </source>
</evidence>
<dbReference type="PANTHER" id="PTHR46543">
    <property type="entry name" value="ZINC FINGER CCHC DOMAIN-CONTAINING PROTEIN 7"/>
    <property type="match status" value="1"/>
</dbReference>
<keyword evidence="6" id="KW-0862">Zinc</keyword>
<evidence type="ECO:0000256" key="6">
    <source>
        <dbReference type="ARBA" id="ARBA00022833"/>
    </source>
</evidence>
<comment type="subcellular location">
    <subcellularLocation>
        <location evidence="1">Nucleus</location>
    </subcellularLocation>
</comment>
<feature type="region of interest" description="Disordered" evidence="9">
    <location>
        <begin position="130"/>
        <end position="152"/>
    </location>
</feature>
<evidence type="ECO:0000256" key="2">
    <source>
        <dbReference type="ARBA" id="ARBA00022664"/>
    </source>
</evidence>
<feature type="region of interest" description="Disordered" evidence="9">
    <location>
        <begin position="1"/>
        <end position="117"/>
    </location>
</feature>
<evidence type="ECO:0000256" key="5">
    <source>
        <dbReference type="ARBA" id="ARBA00022771"/>
    </source>
</evidence>
<evidence type="ECO:0000256" key="9">
    <source>
        <dbReference type="SAM" id="MobiDB-lite"/>
    </source>
</evidence>
<dbReference type="GO" id="GO:0003723">
    <property type="term" value="F:RNA binding"/>
    <property type="evidence" value="ECO:0007669"/>
    <property type="project" value="TreeGrafter"/>
</dbReference>
<dbReference type="InterPro" id="IPR051644">
    <property type="entry name" value="TRAMP_AT-DNA-binding"/>
</dbReference>
<dbReference type="InterPro" id="IPR001878">
    <property type="entry name" value="Znf_CCHC"/>
</dbReference>
<protein>
    <submittedName>
        <fullName evidence="11">Transcriptional regulator family: Zinc finger, CCHC-type</fullName>
    </submittedName>
</protein>
<evidence type="ECO:0000256" key="4">
    <source>
        <dbReference type="ARBA" id="ARBA00022737"/>
    </source>
</evidence>
<dbReference type="PROSITE" id="PS50158">
    <property type="entry name" value="ZF_CCHC"/>
    <property type="match status" value="2"/>
</dbReference>
<dbReference type="InterPro" id="IPR036875">
    <property type="entry name" value="Znf_CCHC_sf"/>
</dbReference>
<dbReference type="GO" id="GO:0071039">
    <property type="term" value="P:nuclear polyadenylation-dependent CUT catabolic process"/>
    <property type="evidence" value="ECO:0007669"/>
    <property type="project" value="TreeGrafter"/>
</dbReference>
<feature type="domain" description="CCHC-type" evidence="10">
    <location>
        <begin position="256"/>
        <end position="271"/>
    </location>
</feature>
<dbReference type="GO" id="GO:0071037">
    <property type="term" value="P:nuclear polyadenylation-dependent snRNA catabolic process"/>
    <property type="evidence" value="ECO:0007669"/>
    <property type="project" value="TreeGrafter"/>
</dbReference>
<feature type="compositionally biased region" description="Basic and acidic residues" evidence="9">
    <location>
        <begin position="467"/>
        <end position="573"/>
    </location>
</feature>
<name>A0A8H7KH24_AGABI</name>
<keyword evidence="7" id="KW-0539">Nucleus</keyword>
<evidence type="ECO:0000259" key="10">
    <source>
        <dbReference type="PROSITE" id="PS50158"/>
    </source>
</evidence>
<keyword evidence="5 8" id="KW-0863">Zinc-finger</keyword>
<feature type="compositionally biased region" description="Basic residues" evidence="9">
    <location>
        <begin position="37"/>
        <end position="46"/>
    </location>
</feature>
<dbReference type="EMBL" id="JABXXO010000006">
    <property type="protein sequence ID" value="KAF7776174.1"/>
    <property type="molecule type" value="Genomic_DNA"/>
</dbReference>
<gene>
    <name evidence="11" type="ORF">Agabi119p4_4567</name>
</gene>
<evidence type="ECO:0000256" key="1">
    <source>
        <dbReference type="ARBA" id="ARBA00004123"/>
    </source>
</evidence>
<reference evidence="11 12" key="1">
    <citation type="journal article" name="Sci. Rep.">
        <title>Telomere-to-telomere assembled and centromere annotated genomes of the two main subspecies of the button mushroom Agaricus bisporus reveal especially polymorphic chromosome ends.</title>
        <authorList>
            <person name="Sonnenberg A.S.M."/>
            <person name="Sedaghat-Telgerd N."/>
            <person name="Lavrijssen B."/>
            <person name="Ohm R.A."/>
            <person name="Hendrickx P.M."/>
            <person name="Scholtmeijer K."/>
            <person name="Baars J.J.P."/>
            <person name="van Peer A."/>
        </authorList>
    </citation>
    <scope>NUCLEOTIDE SEQUENCE [LARGE SCALE GENOMIC DNA]</scope>
    <source>
        <strain evidence="11 12">H119_p4</strain>
    </source>
</reference>
<evidence type="ECO:0000313" key="11">
    <source>
        <dbReference type="EMBL" id="KAF7776174.1"/>
    </source>
</evidence>
<evidence type="ECO:0000256" key="7">
    <source>
        <dbReference type="ARBA" id="ARBA00023242"/>
    </source>
</evidence>
<dbReference type="GO" id="GO:0008270">
    <property type="term" value="F:zinc ion binding"/>
    <property type="evidence" value="ECO:0007669"/>
    <property type="project" value="UniProtKB-KW"/>
</dbReference>
<evidence type="ECO:0000256" key="3">
    <source>
        <dbReference type="ARBA" id="ARBA00022723"/>
    </source>
</evidence>